<keyword evidence="1" id="KW-0285">Flavoprotein</keyword>
<dbReference type="PANTHER" id="PTHR48105">
    <property type="entry name" value="THIOREDOXIN REDUCTASE 1-RELATED-RELATED"/>
    <property type="match status" value="1"/>
</dbReference>
<dbReference type="Pfam" id="PF07992">
    <property type="entry name" value="Pyr_redox_2"/>
    <property type="match status" value="1"/>
</dbReference>
<dbReference type="Proteomes" id="UP000029579">
    <property type="component" value="Unassembled WGS sequence"/>
</dbReference>
<accession>A0A095YAP1</accession>
<dbReference type="OrthoDB" id="9806179at2"/>
<feature type="domain" description="FAD/NAD(P)-binding" evidence="3">
    <location>
        <begin position="2"/>
        <end position="280"/>
    </location>
</feature>
<evidence type="ECO:0000313" key="4">
    <source>
        <dbReference type="EMBL" id="KGF03657.1"/>
    </source>
</evidence>
<dbReference type="SUPFAM" id="SSF51905">
    <property type="entry name" value="FAD/NAD(P)-binding domain"/>
    <property type="match status" value="2"/>
</dbReference>
<evidence type="ECO:0000256" key="2">
    <source>
        <dbReference type="ARBA" id="ARBA00023002"/>
    </source>
</evidence>
<sequence length="289" mass="31821">MKDIIIIGAGPAGVSAALYAKARGKDLLLLEKDRVGGLISHVSKVSHYASLADNESGEEFSQKLKDQLAFSKIDVTYEECLSIEKKDDFFLVKTNKNTYEGKKLIYAAGSHLKELDMDYKGFEVKHWPYGNEESLKNKTVVVNGGSDGASKEALYIAKFAKEVHIVQNQDALMCIDEFKKQIEASDKIKVHTSTSLKDIEVRDDKCVKAILYDCVIEDKEGIEIYVQIGQNGNTDLVKDLAEIKNTFLAEDISSKVDGLFFAGDVRIKDVKQIATAVADGTLAGIKASK</sequence>
<organism evidence="4 5">
    <name type="scientific">Anaerococcus lactolyticus S7-1-13</name>
    <dbReference type="NCBI Taxonomy" id="1284686"/>
    <lineage>
        <taxon>Bacteria</taxon>
        <taxon>Bacillati</taxon>
        <taxon>Bacillota</taxon>
        <taxon>Tissierellia</taxon>
        <taxon>Tissierellales</taxon>
        <taxon>Peptoniphilaceae</taxon>
        <taxon>Anaerococcus</taxon>
    </lineage>
</organism>
<dbReference type="PRINTS" id="PR00469">
    <property type="entry name" value="PNDRDTASEII"/>
</dbReference>
<protein>
    <submittedName>
        <fullName evidence="4">Thioredoxin-disulfide reductase</fullName>
    </submittedName>
</protein>
<name>A0A095YAP1_9FIRM</name>
<evidence type="ECO:0000256" key="1">
    <source>
        <dbReference type="ARBA" id="ARBA00022630"/>
    </source>
</evidence>
<dbReference type="eggNOG" id="COG0492">
    <property type="taxonomic scope" value="Bacteria"/>
</dbReference>
<proteinExistence type="predicted"/>
<dbReference type="Gene3D" id="3.50.50.60">
    <property type="entry name" value="FAD/NAD(P)-binding domain"/>
    <property type="match status" value="2"/>
</dbReference>
<gene>
    <name evidence="4" type="ORF">HMPREF1630_06295</name>
</gene>
<evidence type="ECO:0000313" key="5">
    <source>
        <dbReference type="Proteomes" id="UP000029579"/>
    </source>
</evidence>
<dbReference type="EMBL" id="JRMW01000037">
    <property type="protein sequence ID" value="KGF03657.1"/>
    <property type="molecule type" value="Genomic_DNA"/>
</dbReference>
<dbReference type="RefSeq" id="WP_037328088.1">
    <property type="nucleotide sequence ID" value="NZ_JRMW01000037.1"/>
</dbReference>
<dbReference type="InterPro" id="IPR023753">
    <property type="entry name" value="FAD/NAD-binding_dom"/>
</dbReference>
<evidence type="ECO:0000259" key="3">
    <source>
        <dbReference type="Pfam" id="PF07992"/>
    </source>
</evidence>
<dbReference type="PRINTS" id="PR00368">
    <property type="entry name" value="FADPNR"/>
</dbReference>
<dbReference type="GO" id="GO:0016491">
    <property type="term" value="F:oxidoreductase activity"/>
    <property type="evidence" value="ECO:0007669"/>
    <property type="project" value="UniProtKB-KW"/>
</dbReference>
<dbReference type="AlphaFoldDB" id="A0A095YAP1"/>
<dbReference type="InterPro" id="IPR036188">
    <property type="entry name" value="FAD/NAD-bd_sf"/>
</dbReference>
<comment type="caution">
    <text evidence="4">The sequence shown here is derived from an EMBL/GenBank/DDBJ whole genome shotgun (WGS) entry which is preliminary data.</text>
</comment>
<keyword evidence="2" id="KW-0560">Oxidoreductase</keyword>
<reference evidence="4 5" key="1">
    <citation type="submission" date="2014-07" db="EMBL/GenBank/DDBJ databases">
        <authorList>
            <person name="McCorrison J."/>
            <person name="Sanka R."/>
            <person name="Torralba M."/>
            <person name="Gillis M."/>
            <person name="Haft D.H."/>
            <person name="Methe B."/>
            <person name="Sutton G."/>
            <person name="Nelson K.E."/>
        </authorList>
    </citation>
    <scope>NUCLEOTIDE SEQUENCE [LARGE SCALE GENOMIC DNA]</scope>
    <source>
        <strain evidence="4 5">S7-1-13</strain>
    </source>
</reference>
<dbReference type="InterPro" id="IPR050097">
    <property type="entry name" value="Ferredoxin-NADP_redctase_2"/>
</dbReference>